<sequence length="100" mass="10713">MPRSAKKTAMPAPCLAVVLEEGEMVADHLRASSCGSRFAPPVMRARVDCRAVKGGNDPARGPARHKALLMAGATVVVAGKGRMTRRLQLLGENHALAWRR</sequence>
<dbReference type="AlphaFoldDB" id="A0A1L5PH46"/>
<geneLocation type="plasmid" evidence="2">
    <name>prsp8c3c</name>
</geneLocation>
<gene>
    <name evidence="1" type="ORF">AM571_PC01674</name>
</gene>
<dbReference type="Proteomes" id="UP000185109">
    <property type="component" value="Plasmid pRsp8C3c"/>
</dbReference>
<keyword evidence="1" id="KW-0614">Plasmid</keyword>
<accession>A0A1L5PH46</accession>
<proteinExistence type="predicted"/>
<evidence type="ECO:0000313" key="2">
    <source>
        <dbReference type="Proteomes" id="UP000185109"/>
    </source>
</evidence>
<reference evidence="1 2" key="1">
    <citation type="submission" date="2016-09" db="EMBL/GenBank/DDBJ databases">
        <title>The complete genome sequences of Rhizobium gallicum, symbiovars gallicum and phaseoli, symbionts associated to common bean (Phaseolus vulgaris).</title>
        <authorList>
            <person name="Bustos P."/>
            <person name="Santamaria R.I."/>
            <person name="Perez-Carrascal O.M."/>
            <person name="Juarez S."/>
            <person name="Lozano L."/>
            <person name="Martinez-Flores I."/>
            <person name="Martinez-Romero E."/>
            <person name="Cevallos M."/>
            <person name="Romero D."/>
            <person name="Davila G."/>
            <person name="Gonzalez V."/>
        </authorList>
    </citation>
    <scope>NUCLEOTIDE SEQUENCE [LARGE SCALE GENOMIC DNA]</scope>
    <source>
        <strain evidence="1 2">8C-3</strain>
        <plasmid evidence="2">Plasmid prsp8c3c</plasmid>
    </source>
</reference>
<name>A0A1L5PH46_RHIET</name>
<protein>
    <submittedName>
        <fullName evidence="1">Uncharacterized protein</fullName>
    </submittedName>
</protein>
<dbReference type="EMBL" id="CP017244">
    <property type="protein sequence ID" value="APO79405.1"/>
    <property type="molecule type" value="Genomic_DNA"/>
</dbReference>
<evidence type="ECO:0000313" key="1">
    <source>
        <dbReference type="EMBL" id="APO79405.1"/>
    </source>
</evidence>
<organism evidence="1 2">
    <name type="scientific">Rhizobium etli 8C-3</name>
    <dbReference type="NCBI Taxonomy" id="538025"/>
    <lineage>
        <taxon>Bacteria</taxon>
        <taxon>Pseudomonadati</taxon>
        <taxon>Pseudomonadota</taxon>
        <taxon>Alphaproteobacteria</taxon>
        <taxon>Hyphomicrobiales</taxon>
        <taxon>Rhizobiaceae</taxon>
        <taxon>Rhizobium/Agrobacterium group</taxon>
        <taxon>Rhizobium</taxon>
    </lineage>
</organism>